<evidence type="ECO:0000313" key="1">
    <source>
        <dbReference type="EMBL" id="NEA27996.1"/>
    </source>
</evidence>
<proteinExistence type="predicted"/>
<evidence type="ECO:0000313" key="2">
    <source>
        <dbReference type="Proteomes" id="UP000475532"/>
    </source>
</evidence>
<organism evidence="1 2">
    <name type="scientific">Actinomadura bangladeshensis</name>
    <dbReference type="NCBI Taxonomy" id="453573"/>
    <lineage>
        <taxon>Bacteria</taxon>
        <taxon>Bacillati</taxon>
        <taxon>Actinomycetota</taxon>
        <taxon>Actinomycetes</taxon>
        <taxon>Streptosporangiales</taxon>
        <taxon>Thermomonosporaceae</taxon>
        <taxon>Actinomadura</taxon>
    </lineage>
</organism>
<accession>A0A6L9QS49</accession>
<dbReference type="Proteomes" id="UP000475532">
    <property type="component" value="Unassembled WGS sequence"/>
</dbReference>
<sequence>MQAISNWDGDEWENWCILLIRRRYGADQVQVVPAKHRGDLGIEAFTFDGCAFQCYAAQEPTTVKDRYEKQRDKLTRDLTKLVDRQDKFLQLLGSVRINRYIFMVPFFDSHELVQHASGKTEEFRAKHLPHLTEDFHIVVIDEDAYADVREEVIRRPQPLVVVQDHSQDEVSAWIEANSQAVETADRKLRGVIEHNPTRIKAIEGLITQYIKGENALSAMRDKFPDSWENTTRYRNHKEQLLIFQYPSMDISFNSLAIIAKEIETDLGQEIPALDSMLRSALSWATIADWIMRCPLDFPSVAS</sequence>
<dbReference type="RefSeq" id="WP_163062540.1">
    <property type="nucleotide sequence ID" value="NZ_JAAGLI010000976.1"/>
</dbReference>
<gene>
    <name evidence="1" type="ORF">G3I70_36685</name>
</gene>
<dbReference type="AlphaFoldDB" id="A0A6L9QS49"/>
<protein>
    <submittedName>
        <fullName evidence="1">Uncharacterized protein</fullName>
    </submittedName>
</protein>
<comment type="caution">
    <text evidence="1">The sequence shown here is derived from an EMBL/GenBank/DDBJ whole genome shotgun (WGS) entry which is preliminary data.</text>
</comment>
<name>A0A6L9QS49_9ACTN</name>
<dbReference type="EMBL" id="JAAGLI010000976">
    <property type="protein sequence ID" value="NEA27996.1"/>
    <property type="molecule type" value="Genomic_DNA"/>
</dbReference>
<reference evidence="1 2" key="1">
    <citation type="submission" date="2020-01" db="EMBL/GenBank/DDBJ databases">
        <title>Insect and environment-associated Actinomycetes.</title>
        <authorList>
            <person name="Currrie C."/>
            <person name="Chevrette M."/>
            <person name="Carlson C."/>
            <person name="Stubbendieck R."/>
            <person name="Wendt-Pienkowski E."/>
        </authorList>
    </citation>
    <scope>NUCLEOTIDE SEQUENCE [LARGE SCALE GENOMIC DNA]</scope>
    <source>
        <strain evidence="1 2">SID10258</strain>
    </source>
</reference>